<evidence type="ECO:0000256" key="2">
    <source>
        <dbReference type="SAM" id="Phobius"/>
    </source>
</evidence>
<reference evidence="3" key="1">
    <citation type="submission" date="2019-01" db="EMBL/GenBank/DDBJ databases">
        <title>Draft genome sequences of three monokaryotic isolates of the white-rot basidiomycete fungus Dichomitus squalens.</title>
        <authorList>
            <consortium name="DOE Joint Genome Institute"/>
            <person name="Lopez S.C."/>
            <person name="Andreopoulos B."/>
            <person name="Pangilinan J."/>
            <person name="Lipzen A."/>
            <person name="Riley R."/>
            <person name="Ahrendt S."/>
            <person name="Ng V."/>
            <person name="Barry K."/>
            <person name="Daum C."/>
            <person name="Grigoriev I.V."/>
            <person name="Hilden K.S."/>
            <person name="Makela M.R."/>
            <person name="de Vries R.P."/>
        </authorList>
    </citation>
    <scope>NUCLEOTIDE SEQUENCE [LARGE SCALE GENOMIC DNA]</scope>
    <source>
        <strain evidence="3">OM18370.1</strain>
    </source>
</reference>
<name>A0A4Q9N352_9APHY</name>
<keyword evidence="2" id="KW-1133">Transmembrane helix</keyword>
<feature type="transmembrane region" description="Helical" evidence="2">
    <location>
        <begin position="493"/>
        <end position="514"/>
    </location>
</feature>
<evidence type="ECO:0000256" key="1">
    <source>
        <dbReference type="SAM" id="MobiDB-lite"/>
    </source>
</evidence>
<dbReference type="EMBL" id="ML143387">
    <property type="protein sequence ID" value="TBU34980.1"/>
    <property type="molecule type" value="Genomic_DNA"/>
</dbReference>
<gene>
    <name evidence="3" type="ORF">BD311DRAFT_681242</name>
</gene>
<dbReference type="OrthoDB" id="3178019at2759"/>
<proteinExistence type="predicted"/>
<dbReference type="AlphaFoldDB" id="A0A4Q9N352"/>
<organism evidence="3">
    <name type="scientific">Dichomitus squalens</name>
    <dbReference type="NCBI Taxonomy" id="114155"/>
    <lineage>
        <taxon>Eukaryota</taxon>
        <taxon>Fungi</taxon>
        <taxon>Dikarya</taxon>
        <taxon>Basidiomycota</taxon>
        <taxon>Agaricomycotina</taxon>
        <taxon>Agaricomycetes</taxon>
        <taxon>Polyporales</taxon>
        <taxon>Polyporaceae</taxon>
        <taxon>Dichomitus</taxon>
    </lineage>
</organism>
<feature type="region of interest" description="Disordered" evidence="1">
    <location>
        <begin position="541"/>
        <end position="579"/>
    </location>
</feature>
<keyword evidence="2" id="KW-0472">Membrane</keyword>
<keyword evidence="2" id="KW-0812">Transmembrane</keyword>
<evidence type="ECO:0000313" key="3">
    <source>
        <dbReference type="EMBL" id="TBU34980.1"/>
    </source>
</evidence>
<accession>A0A4Q9N352</accession>
<feature type="compositionally biased region" description="Polar residues" evidence="1">
    <location>
        <begin position="555"/>
        <end position="577"/>
    </location>
</feature>
<dbReference type="Proteomes" id="UP000292957">
    <property type="component" value="Unassembled WGS sequence"/>
</dbReference>
<feature type="region of interest" description="Disordered" evidence="1">
    <location>
        <begin position="405"/>
        <end position="471"/>
    </location>
</feature>
<sequence>MILTFSPALGQTTTAKVAPLPSHVSDRESIAHTILFKATFDSPQSYVRAQSDKFRVELWTNIPIHGHKRPNGEWRAVQFTELEGSKEPVASAQPFSLLTEADEAREENTLYLKLRASLHDHIGARFSYTFRLVHASGHVEWLGRHNNNGTIVVEQGIPGISLSTHWAVRDDGKYGLEATSAEGSTVRLDRPEDWSSWVWKPSSLPTQFSAPEPCNGSAMVLLPRLSPRLGDALKPLVLVASESASLRLTADGDISVDSIGKDKRAVLGILEHSKDLLEKAAALSNGTVLAFDPASAVVAVRQSNAALPYHVIVLPVAEAVGKPSSIAVRKLQPLVEQSSGSHGLVLFSQKLRKAKVIHDSLSNDSNVLDFGPSGVDMILSPARIISENDRTWQVMLLSPSKHFTAQVEKPAAPEVPPTPPPSPPAVDSPFVPAPTQAPISEETTVPTPPTGVARPVPTSPASGGNDGGARYVSRRRRSSLALIRNLPARLVRAYLHAIFNLVFWFWSVFFKAFAVRIVGERVPQTITRLLGYALSKTATRPSLTAGGAAPRNRIESTPSQTPLEGSVRASQRDSSTIGGLIKRGGTEGVSCGIKDGVGVPSGADTKFIPAPLPQRPSSALHGHPEARVVVSASLLRDSLSPSVIVRGQGPIRGLRAAFDGKTVPAPTVTPLGDDFHLVELTGLDGEGQLEVSFEL</sequence>
<protein>
    <submittedName>
        <fullName evidence="3">Uncharacterized protein</fullName>
    </submittedName>
</protein>
<feature type="compositionally biased region" description="Pro residues" evidence="1">
    <location>
        <begin position="413"/>
        <end position="426"/>
    </location>
</feature>